<keyword evidence="4" id="KW-1185">Reference proteome</keyword>
<feature type="signal peptide" evidence="1">
    <location>
        <begin position="1"/>
        <end position="18"/>
    </location>
</feature>
<proteinExistence type="predicted"/>
<evidence type="ECO:0000313" key="4">
    <source>
        <dbReference type="Proteomes" id="UP000310108"/>
    </source>
</evidence>
<dbReference type="OrthoDB" id="2107166at2759"/>
<dbReference type="PROSITE" id="PS51782">
    <property type="entry name" value="LYSM"/>
    <property type="match status" value="1"/>
</dbReference>
<dbReference type="STRING" id="1306861.A0A4U6XGR7"/>
<feature type="chain" id="PRO_5020662885" evidence="1">
    <location>
        <begin position="19"/>
        <end position="163"/>
    </location>
</feature>
<dbReference type="Pfam" id="PF01476">
    <property type="entry name" value="LysM"/>
    <property type="match status" value="2"/>
</dbReference>
<protein>
    <submittedName>
        <fullName evidence="3">Intracellular hyphae protein 1</fullName>
    </submittedName>
</protein>
<dbReference type="Proteomes" id="UP000310108">
    <property type="component" value="Unassembled WGS sequence"/>
</dbReference>
<sequence>MQISGLFAAMAVVGVASAMSSVVVNSPTVPPPPACTPGPVVDYTAVMNDTLTIISQKFSSGICNIFIESRLNNPNFITIGQALRVPTFVCNPDNASCLSRGGTGTCAPAGPNVQPVRIIANGETFFIIGQILNIAFEFLLAANPGVDPLLLQAGDQINIPICQ</sequence>
<name>A0A4U6XGR7_9PEZI</name>
<evidence type="ECO:0000259" key="2">
    <source>
        <dbReference type="PROSITE" id="PS51782"/>
    </source>
</evidence>
<organism evidence="3 4">
    <name type="scientific">Colletotrichum tanaceti</name>
    <dbReference type="NCBI Taxonomy" id="1306861"/>
    <lineage>
        <taxon>Eukaryota</taxon>
        <taxon>Fungi</taxon>
        <taxon>Dikarya</taxon>
        <taxon>Ascomycota</taxon>
        <taxon>Pezizomycotina</taxon>
        <taxon>Sordariomycetes</taxon>
        <taxon>Hypocreomycetidae</taxon>
        <taxon>Glomerellales</taxon>
        <taxon>Glomerellaceae</taxon>
        <taxon>Colletotrichum</taxon>
        <taxon>Colletotrichum destructivum species complex</taxon>
    </lineage>
</organism>
<keyword evidence="1" id="KW-0732">Signal</keyword>
<gene>
    <name evidence="3" type="primary">CIH1</name>
    <name evidence="3" type="ORF">CTA1_491</name>
</gene>
<dbReference type="InterPro" id="IPR018392">
    <property type="entry name" value="LysM"/>
</dbReference>
<evidence type="ECO:0000256" key="1">
    <source>
        <dbReference type="SAM" id="SignalP"/>
    </source>
</evidence>
<dbReference type="AlphaFoldDB" id="A0A4U6XGR7"/>
<reference evidence="3 4" key="1">
    <citation type="journal article" date="2019" name="PLoS ONE">
        <title>Comparative genome analysis indicates high evolutionary potential of pathogenicity genes in Colletotrichum tanaceti.</title>
        <authorList>
            <person name="Lelwala R.V."/>
            <person name="Korhonen P.K."/>
            <person name="Young N.D."/>
            <person name="Scott J.B."/>
            <person name="Ades P.A."/>
            <person name="Gasser R.B."/>
            <person name="Taylor P.W.J."/>
        </authorList>
    </citation>
    <scope>NUCLEOTIDE SEQUENCE [LARGE SCALE GENOMIC DNA]</scope>
    <source>
        <strain evidence="3">BRIP57314</strain>
    </source>
</reference>
<dbReference type="CDD" id="cd00118">
    <property type="entry name" value="LysM"/>
    <property type="match status" value="1"/>
</dbReference>
<feature type="domain" description="LysM" evidence="2">
    <location>
        <begin position="41"/>
        <end position="85"/>
    </location>
</feature>
<dbReference type="InterPro" id="IPR036779">
    <property type="entry name" value="LysM_dom_sf"/>
</dbReference>
<accession>A0A4U6XGR7</accession>
<comment type="caution">
    <text evidence="3">The sequence shown here is derived from an EMBL/GenBank/DDBJ whole genome shotgun (WGS) entry which is preliminary data.</text>
</comment>
<dbReference type="SMART" id="SM00257">
    <property type="entry name" value="LysM"/>
    <property type="match status" value="2"/>
</dbReference>
<dbReference type="EMBL" id="PJEX01000117">
    <property type="protein sequence ID" value="TKW54901.1"/>
    <property type="molecule type" value="Genomic_DNA"/>
</dbReference>
<evidence type="ECO:0000313" key="3">
    <source>
        <dbReference type="EMBL" id="TKW54901.1"/>
    </source>
</evidence>
<dbReference type="Gene3D" id="3.10.350.10">
    <property type="entry name" value="LysM domain"/>
    <property type="match status" value="2"/>
</dbReference>